<name>A0AAD1YPU5_9LAMI</name>
<feature type="domain" description="RST" evidence="7">
    <location>
        <begin position="555"/>
        <end position="626"/>
    </location>
</feature>
<dbReference type="GO" id="GO:0003950">
    <property type="term" value="F:NAD+ poly-ADP-ribosyltransferase activity"/>
    <property type="evidence" value="ECO:0007669"/>
    <property type="project" value="InterPro"/>
</dbReference>
<evidence type="ECO:0008006" key="10">
    <source>
        <dbReference type="Google" id="ProtNLM"/>
    </source>
</evidence>
<dbReference type="InterPro" id="IPR057823">
    <property type="entry name" value="WWE_RCD1"/>
</dbReference>
<evidence type="ECO:0000313" key="8">
    <source>
        <dbReference type="EMBL" id="CAI9755326.1"/>
    </source>
</evidence>
<evidence type="ECO:0000256" key="1">
    <source>
        <dbReference type="ARBA" id="ARBA00004123"/>
    </source>
</evidence>
<dbReference type="Pfam" id="PF12174">
    <property type="entry name" value="RST"/>
    <property type="match status" value="1"/>
</dbReference>
<dbReference type="PROSITE" id="PS51879">
    <property type="entry name" value="RST"/>
    <property type="match status" value="1"/>
</dbReference>
<evidence type="ECO:0000313" key="9">
    <source>
        <dbReference type="Proteomes" id="UP000834106"/>
    </source>
</evidence>
<keyword evidence="5" id="KW-1133">Transmembrane helix</keyword>
<keyword evidence="9" id="KW-1185">Reference proteome</keyword>
<organism evidence="8 9">
    <name type="scientific">Fraxinus pennsylvanica</name>
    <dbReference type="NCBI Taxonomy" id="56036"/>
    <lineage>
        <taxon>Eukaryota</taxon>
        <taxon>Viridiplantae</taxon>
        <taxon>Streptophyta</taxon>
        <taxon>Embryophyta</taxon>
        <taxon>Tracheophyta</taxon>
        <taxon>Spermatophyta</taxon>
        <taxon>Magnoliopsida</taxon>
        <taxon>eudicotyledons</taxon>
        <taxon>Gunneridae</taxon>
        <taxon>Pentapetalae</taxon>
        <taxon>asterids</taxon>
        <taxon>lamiids</taxon>
        <taxon>Lamiales</taxon>
        <taxon>Oleaceae</taxon>
        <taxon>Oleeae</taxon>
        <taxon>Fraxinus</taxon>
    </lineage>
</organism>
<keyword evidence="2" id="KW-0217">Developmental protein</keyword>
<comment type="subcellular location">
    <subcellularLocation>
        <location evidence="1">Nucleus</location>
    </subcellularLocation>
</comment>
<reference evidence="8" key="1">
    <citation type="submission" date="2023-05" db="EMBL/GenBank/DDBJ databases">
        <authorList>
            <person name="Huff M."/>
        </authorList>
    </citation>
    <scope>NUCLEOTIDE SEQUENCE</scope>
</reference>
<sequence>MVKAENSKAPWEGATESRSTCERIFVYERIVNVSVLLAILPLIGEYGFAVFSPWKCFPTIFSSVFILYSISYLFETGIGSGLQSNSNVNKLGKRKRTDDCQTKCDSHFLKSLPKNYSNFMKSGLPKCLLFYQNGEWNNFPQDVIDAVKEDFLAKKAAIEVQLSDSHIILDVLHMVKVDLETGLQKPIAWIDEADRCFFPEIYSANVEMHDTCLTETKRDEEFVGDNQNGAFEINLHLEIGVNGLNNCNMEECVEESNVSAKKVKINQIHLQNNSEVSGDHKDKQISDAKRGQGFDENKLIGEEISSKFKPALKTMDSDAVRSMFLMGMSPLGKVEIVEISKCFSNMLQNRLELFKKQVEITQMYRGNPNVQYAWFASSKHTVPSITMYGFGHGGPEFTTKYGHGAHLTAVNSAYASASYCDVDENGVQHMLLCRVILGNTELLHPGSQQWHPSDEIYDNGVDDLKNPSHYIIWNVNLNTHIYPEYVISFRVSPGAEGPSVGEGSRLDMSGITSQGPQGKLLLDSSPDEWGRNCDTHEFMNKFPQGAPSIGLTTSKAPKSPWMPFAMLFEAISNKISPEEMKLVHSQYALFRIKKITRDEFIRKLRLMVGDQLLKSTIIGLQSKTPTNPTFSMEAPKQEQGF</sequence>
<dbReference type="Pfam" id="PF23467">
    <property type="entry name" value="WWE_5"/>
    <property type="match status" value="1"/>
</dbReference>
<evidence type="ECO:0000259" key="6">
    <source>
        <dbReference type="PROSITE" id="PS51059"/>
    </source>
</evidence>
<dbReference type="Gene3D" id="3.90.228.10">
    <property type="match status" value="1"/>
</dbReference>
<dbReference type="EMBL" id="OU503037">
    <property type="protein sequence ID" value="CAI9755326.1"/>
    <property type="molecule type" value="Genomic_DNA"/>
</dbReference>
<dbReference type="Pfam" id="PF00644">
    <property type="entry name" value="PARP"/>
    <property type="match status" value="1"/>
</dbReference>
<dbReference type="InterPro" id="IPR012317">
    <property type="entry name" value="Poly(ADP-ribose)pol_cat_dom"/>
</dbReference>
<evidence type="ECO:0000256" key="3">
    <source>
        <dbReference type="ARBA" id="ARBA00023016"/>
    </source>
</evidence>
<feature type="domain" description="PARP catalytic" evidence="6">
    <location>
        <begin position="292"/>
        <end position="510"/>
    </location>
</feature>
<dbReference type="PANTHER" id="PTHR32263">
    <property type="entry name" value="INACTIVE POLY [ADP-RIBOSE] POLYMERASE SRO4-RELATED"/>
    <property type="match status" value="1"/>
</dbReference>
<dbReference type="SUPFAM" id="SSF56399">
    <property type="entry name" value="ADP-ribosylation"/>
    <property type="match status" value="1"/>
</dbReference>
<dbReference type="InterPro" id="IPR022003">
    <property type="entry name" value="RST"/>
</dbReference>
<feature type="transmembrane region" description="Helical" evidence="5">
    <location>
        <begin position="30"/>
        <end position="51"/>
    </location>
</feature>
<dbReference type="AlphaFoldDB" id="A0AAD1YPU5"/>
<proteinExistence type="predicted"/>
<evidence type="ECO:0000256" key="5">
    <source>
        <dbReference type="SAM" id="Phobius"/>
    </source>
</evidence>
<dbReference type="PROSITE" id="PS51059">
    <property type="entry name" value="PARP_CATALYTIC"/>
    <property type="match status" value="1"/>
</dbReference>
<keyword evidence="5" id="KW-0812">Transmembrane</keyword>
<protein>
    <recommendedName>
        <fullName evidence="10">Poly [ADP-ribose] polymerase</fullName>
    </recommendedName>
</protein>
<keyword evidence="4" id="KW-0539">Nucleus</keyword>
<keyword evidence="3" id="KW-0346">Stress response</keyword>
<evidence type="ECO:0000256" key="2">
    <source>
        <dbReference type="ARBA" id="ARBA00022473"/>
    </source>
</evidence>
<gene>
    <name evidence="8" type="ORF">FPE_LOCUS2757</name>
</gene>
<dbReference type="GO" id="GO:0005634">
    <property type="term" value="C:nucleus"/>
    <property type="evidence" value="ECO:0007669"/>
    <property type="project" value="UniProtKB-SubCell"/>
</dbReference>
<keyword evidence="5" id="KW-0472">Membrane</keyword>
<accession>A0AAD1YPU5</accession>
<dbReference type="Proteomes" id="UP000834106">
    <property type="component" value="Chromosome 2"/>
</dbReference>
<evidence type="ECO:0000256" key="4">
    <source>
        <dbReference type="ARBA" id="ARBA00023242"/>
    </source>
</evidence>
<evidence type="ECO:0000259" key="7">
    <source>
        <dbReference type="PROSITE" id="PS51879"/>
    </source>
</evidence>
<dbReference type="InterPro" id="IPR044964">
    <property type="entry name" value="RCD1/SRO1-5"/>
</dbReference>
<dbReference type="PANTHER" id="PTHR32263:SF5">
    <property type="entry name" value="INACTIVE POLY [ADP-RIBOSE] POLYMERASE SRO1-RELATED"/>
    <property type="match status" value="1"/>
</dbReference>